<dbReference type="EMBL" id="LAZR01045536">
    <property type="protein sequence ID" value="KKK98641.1"/>
    <property type="molecule type" value="Genomic_DNA"/>
</dbReference>
<dbReference type="SUPFAM" id="SSF81665">
    <property type="entry name" value="Calcium ATPase, transmembrane domain M"/>
    <property type="match status" value="1"/>
</dbReference>
<comment type="caution">
    <text evidence="4">The sequence shown here is derived from an EMBL/GenBank/DDBJ whole genome shotgun (WGS) entry which is preliminary data.</text>
</comment>
<dbReference type="InterPro" id="IPR023298">
    <property type="entry name" value="ATPase_P-typ_TM_dom_sf"/>
</dbReference>
<keyword evidence="1" id="KW-1278">Translocase</keyword>
<keyword evidence="3" id="KW-1133">Transmembrane helix</keyword>
<accession>A0A0F9CPV1</accession>
<dbReference type="GO" id="GO:0005507">
    <property type="term" value="F:copper ion binding"/>
    <property type="evidence" value="ECO:0007669"/>
    <property type="project" value="TreeGrafter"/>
</dbReference>
<feature type="region of interest" description="Disordered" evidence="2">
    <location>
        <begin position="71"/>
        <end position="90"/>
    </location>
</feature>
<feature type="compositionally biased region" description="Basic residues" evidence="2">
    <location>
        <begin position="79"/>
        <end position="90"/>
    </location>
</feature>
<keyword evidence="3" id="KW-0472">Membrane</keyword>
<dbReference type="GO" id="GO:0055070">
    <property type="term" value="P:copper ion homeostasis"/>
    <property type="evidence" value="ECO:0007669"/>
    <property type="project" value="TreeGrafter"/>
</dbReference>
<protein>
    <recommendedName>
        <fullName evidence="5">Heavy metal translocating P-type ATPase</fullName>
    </recommendedName>
</protein>
<evidence type="ECO:0000256" key="3">
    <source>
        <dbReference type="SAM" id="Phobius"/>
    </source>
</evidence>
<gene>
    <name evidence="4" type="ORF">LCGC14_2640710</name>
</gene>
<dbReference type="GO" id="GO:0043682">
    <property type="term" value="F:P-type divalent copper transporter activity"/>
    <property type="evidence" value="ECO:0007669"/>
    <property type="project" value="TreeGrafter"/>
</dbReference>
<organism evidence="4">
    <name type="scientific">marine sediment metagenome</name>
    <dbReference type="NCBI Taxonomy" id="412755"/>
    <lineage>
        <taxon>unclassified sequences</taxon>
        <taxon>metagenomes</taxon>
        <taxon>ecological metagenomes</taxon>
    </lineage>
</organism>
<dbReference type="Gene3D" id="1.20.1110.10">
    <property type="entry name" value="Calcium-transporting ATPase, transmembrane domain"/>
    <property type="match status" value="1"/>
</dbReference>
<reference evidence="4" key="1">
    <citation type="journal article" date="2015" name="Nature">
        <title>Complex archaea that bridge the gap between prokaryotes and eukaryotes.</title>
        <authorList>
            <person name="Spang A."/>
            <person name="Saw J.H."/>
            <person name="Jorgensen S.L."/>
            <person name="Zaremba-Niedzwiedzka K."/>
            <person name="Martijn J."/>
            <person name="Lind A.E."/>
            <person name="van Eijk R."/>
            <person name="Schleper C."/>
            <person name="Guy L."/>
            <person name="Ettema T.J."/>
        </authorList>
    </citation>
    <scope>NUCLEOTIDE SEQUENCE</scope>
</reference>
<evidence type="ECO:0000313" key="4">
    <source>
        <dbReference type="EMBL" id="KKK98641.1"/>
    </source>
</evidence>
<feature type="transmembrane region" description="Helical" evidence="3">
    <location>
        <begin position="21"/>
        <end position="42"/>
    </location>
</feature>
<evidence type="ECO:0000256" key="2">
    <source>
        <dbReference type="SAM" id="MobiDB-lite"/>
    </source>
</evidence>
<feature type="transmembrane region" description="Helical" evidence="3">
    <location>
        <begin position="48"/>
        <end position="70"/>
    </location>
</feature>
<sequence length="90" mass="9699">IIRLVQEAQGSKAPIQALADRVAAIFVPAVIALALITFGLWWGITGEFVPAMIRLVAVLVIACPCALGLATPPNEASRSRLRHQLAQRMR</sequence>
<dbReference type="AlphaFoldDB" id="A0A0F9CPV1"/>
<feature type="non-terminal residue" evidence="4">
    <location>
        <position position="1"/>
    </location>
</feature>
<evidence type="ECO:0000256" key="1">
    <source>
        <dbReference type="ARBA" id="ARBA00022967"/>
    </source>
</evidence>
<dbReference type="PANTHER" id="PTHR43520:SF8">
    <property type="entry name" value="P-TYPE CU(+) TRANSPORTER"/>
    <property type="match status" value="1"/>
</dbReference>
<proteinExistence type="predicted"/>
<evidence type="ECO:0008006" key="5">
    <source>
        <dbReference type="Google" id="ProtNLM"/>
    </source>
</evidence>
<dbReference type="GO" id="GO:0016020">
    <property type="term" value="C:membrane"/>
    <property type="evidence" value="ECO:0007669"/>
    <property type="project" value="TreeGrafter"/>
</dbReference>
<dbReference type="PANTHER" id="PTHR43520">
    <property type="entry name" value="ATP7, ISOFORM B"/>
    <property type="match status" value="1"/>
</dbReference>
<name>A0A0F9CPV1_9ZZZZ</name>
<keyword evidence="3" id="KW-0812">Transmembrane</keyword>